<organism evidence="2 3">
    <name type="scientific">SAR86 cluster bacterium</name>
    <dbReference type="NCBI Taxonomy" id="2030880"/>
    <lineage>
        <taxon>Bacteria</taxon>
        <taxon>Pseudomonadati</taxon>
        <taxon>Pseudomonadota</taxon>
        <taxon>Gammaproteobacteria</taxon>
        <taxon>SAR86 cluster</taxon>
    </lineage>
</organism>
<dbReference type="EMBL" id="JABMOJ010000135">
    <property type="protein sequence ID" value="NQV64457.1"/>
    <property type="molecule type" value="Genomic_DNA"/>
</dbReference>
<evidence type="ECO:0000313" key="2">
    <source>
        <dbReference type="EMBL" id="NQV64457.1"/>
    </source>
</evidence>
<accession>A0A973A8J1</accession>
<dbReference type="AlphaFoldDB" id="A0A973A8J1"/>
<feature type="signal peptide" evidence="1">
    <location>
        <begin position="1"/>
        <end position="26"/>
    </location>
</feature>
<evidence type="ECO:0000313" key="3">
    <source>
        <dbReference type="Proteomes" id="UP000754644"/>
    </source>
</evidence>
<name>A0A973A8J1_9GAMM</name>
<feature type="chain" id="PRO_5037284582" description="Secreted protein" evidence="1">
    <location>
        <begin position="27"/>
        <end position="193"/>
    </location>
</feature>
<reference evidence="2" key="1">
    <citation type="submission" date="2020-05" db="EMBL/GenBank/DDBJ databases">
        <title>Sulfur intermediates as new biogeochemical hubs in an aquatic model microbial ecosystem.</title>
        <authorList>
            <person name="Vigneron A."/>
        </authorList>
    </citation>
    <scope>NUCLEOTIDE SEQUENCE</scope>
    <source>
        <strain evidence="2">Bin.250</strain>
    </source>
</reference>
<protein>
    <recommendedName>
        <fullName evidence="4">Secreted protein</fullName>
    </recommendedName>
</protein>
<sequence length="193" mass="21530">MPKYMLRLIGSLACVVFIHPAIGSQAVNQLDLEACLGLPGDDIKLACYHALTLRGRTDSAESLETVSSTLANDQPTTRAPAVASAPAAQFSSAPAMPPQIDDYFGKEHLNAVTDSDEPESFNRSATIIKVEKRSYGTLYFFMNNDQIWRQIEPRSFPYPKNRTFQVELDQGMMGDYRLQVEGKGQKTRIRRVK</sequence>
<comment type="caution">
    <text evidence="2">The sequence shown here is derived from an EMBL/GenBank/DDBJ whole genome shotgun (WGS) entry which is preliminary data.</text>
</comment>
<evidence type="ECO:0000256" key="1">
    <source>
        <dbReference type="SAM" id="SignalP"/>
    </source>
</evidence>
<evidence type="ECO:0008006" key="4">
    <source>
        <dbReference type="Google" id="ProtNLM"/>
    </source>
</evidence>
<dbReference type="Proteomes" id="UP000754644">
    <property type="component" value="Unassembled WGS sequence"/>
</dbReference>
<gene>
    <name evidence="2" type="ORF">HQ497_03735</name>
</gene>
<keyword evidence="1" id="KW-0732">Signal</keyword>
<proteinExistence type="predicted"/>